<keyword evidence="4 8" id="KW-0689">Ribosomal protein</keyword>
<dbReference type="OMA" id="DYAYKAP"/>
<dbReference type="InterPro" id="IPR019192">
    <property type="entry name" value="Ribosomal_mL40"/>
</dbReference>
<dbReference type="Proteomes" id="UP000054886">
    <property type="component" value="Unassembled WGS sequence"/>
</dbReference>
<evidence type="ECO:0000313" key="9">
    <source>
        <dbReference type="Proteomes" id="UP000054886"/>
    </source>
</evidence>
<dbReference type="AlphaFoldDB" id="A0A0W0CJA3"/>
<dbReference type="VEuPathDB" id="FungiDB:GVI51_K06237"/>
<gene>
    <name evidence="8" type="ORF">AO440_003523</name>
</gene>
<comment type="subcellular location">
    <subcellularLocation>
        <location evidence="1">Mitochondrion</location>
    </subcellularLocation>
</comment>
<evidence type="ECO:0000313" key="8">
    <source>
        <dbReference type="EMBL" id="KTA95019.1"/>
    </source>
</evidence>
<comment type="caution">
    <text evidence="8">The sequence shown here is derived from an EMBL/GenBank/DDBJ whole genome shotgun (WGS) entry which is preliminary data.</text>
</comment>
<evidence type="ECO:0000256" key="7">
    <source>
        <dbReference type="ARBA" id="ARBA00035192"/>
    </source>
</evidence>
<name>A0A0W0CJA3_CANGB</name>
<dbReference type="OrthoDB" id="2098203at2759"/>
<dbReference type="PANTHER" id="PTHR39150">
    <property type="entry name" value="54S RIBOSOMAL PROTEIN L28, MITOCHONDRIAL"/>
    <property type="match status" value="1"/>
</dbReference>
<evidence type="ECO:0000256" key="1">
    <source>
        <dbReference type="ARBA" id="ARBA00004173"/>
    </source>
</evidence>
<organism evidence="8 9">
    <name type="scientific">Candida glabrata</name>
    <name type="common">Yeast</name>
    <name type="synonym">Torulopsis glabrata</name>
    <dbReference type="NCBI Taxonomy" id="5478"/>
    <lineage>
        <taxon>Eukaryota</taxon>
        <taxon>Fungi</taxon>
        <taxon>Dikarya</taxon>
        <taxon>Ascomycota</taxon>
        <taxon>Saccharomycotina</taxon>
        <taxon>Saccharomycetes</taxon>
        <taxon>Saccharomycetales</taxon>
        <taxon>Saccharomycetaceae</taxon>
        <taxon>Nakaseomyces</taxon>
    </lineage>
</organism>
<dbReference type="EMBL" id="LLZZ01000194">
    <property type="protein sequence ID" value="KTA95019.1"/>
    <property type="molecule type" value="Genomic_DNA"/>
</dbReference>
<evidence type="ECO:0000256" key="5">
    <source>
        <dbReference type="ARBA" id="ARBA00023128"/>
    </source>
</evidence>
<dbReference type="VEuPathDB" id="FungiDB:B1J91_K06391g"/>
<dbReference type="GO" id="GO:0032543">
    <property type="term" value="P:mitochondrial translation"/>
    <property type="evidence" value="ECO:0007669"/>
    <property type="project" value="InterPro"/>
</dbReference>
<dbReference type="FunFam" id="6.10.250.3440:FF:000001">
    <property type="entry name" value="Mitochondrial ribosomal protein L40"/>
    <property type="match status" value="1"/>
</dbReference>
<accession>A0A0W0CJA3</accession>
<dbReference type="PhylomeDB" id="A0A0W0CJA3"/>
<evidence type="ECO:0000256" key="6">
    <source>
        <dbReference type="ARBA" id="ARBA00023274"/>
    </source>
</evidence>
<protein>
    <recommendedName>
        <fullName evidence="7">Large ribosomal subunit protein mL40</fullName>
    </recommendedName>
</protein>
<dbReference type="VEuPathDB" id="FungiDB:GWK60_K06237"/>
<keyword evidence="3" id="KW-0809">Transit peptide</keyword>
<dbReference type="PANTHER" id="PTHR39150:SF1">
    <property type="entry name" value="LARGE RIBOSOMAL SUBUNIT PROTEIN ML40"/>
    <property type="match status" value="1"/>
</dbReference>
<dbReference type="VEuPathDB" id="FungiDB:CAGL0K06391g"/>
<keyword evidence="6" id="KW-0687">Ribonucleoprotein</keyword>
<dbReference type="GO" id="GO:0005762">
    <property type="term" value="C:mitochondrial large ribosomal subunit"/>
    <property type="evidence" value="ECO:0007669"/>
    <property type="project" value="EnsemblFungi"/>
</dbReference>
<sequence length="146" mass="16919">MLRNTVGKSKTSIEQLMAKSQIVRYKRTKSQGGLSPLTQRVVTQLSVLSAARKQPKLLKLSKEDLVKHQTIERSWKLYQQQKTTRQLAQLKQQYLAMEEAMETLKSVSPELYEEANISEEGKQFPLDIKITTDAPPNKIWHYNFKK</sequence>
<evidence type="ECO:0000256" key="4">
    <source>
        <dbReference type="ARBA" id="ARBA00022980"/>
    </source>
</evidence>
<dbReference type="InterPro" id="IPR042831">
    <property type="entry name" value="Ribosomal_mL40_fung"/>
</dbReference>
<dbReference type="Gene3D" id="6.10.250.3440">
    <property type="match status" value="1"/>
</dbReference>
<keyword evidence="5" id="KW-0496">Mitochondrion</keyword>
<reference evidence="8 9" key="1">
    <citation type="submission" date="2015-10" db="EMBL/GenBank/DDBJ databases">
        <title>Draft genomes sequences of Candida glabrata isolates 1A, 1B, 2A, 2B, 3A and 3B.</title>
        <authorList>
            <person name="Haavelsrud O.E."/>
            <person name="Gaustad P."/>
        </authorList>
    </citation>
    <scope>NUCLEOTIDE SEQUENCE [LARGE SCALE GENOMIC DNA]</scope>
    <source>
        <strain evidence="8">910700640</strain>
    </source>
</reference>
<evidence type="ECO:0000256" key="3">
    <source>
        <dbReference type="ARBA" id="ARBA00022946"/>
    </source>
</evidence>
<comment type="similarity">
    <text evidence="2">Belongs to the mitochondrion-specific ribosomal protein mL40 family.</text>
</comment>
<evidence type="ECO:0000256" key="2">
    <source>
        <dbReference type="ARBA" id="ARBA00009360"/>
    </source>
</evidence>
<dbReference type="GO" id="GO:0003735">
    <property type="term" value="F:structural constituent of ribosome"/>
    <property type="evidence" value="ECO:0007669"/>
    <property type="project" value="EnsemblFungi"/>
</dbReference>
<dbReference type="Pfam" id="PF09812">
    <property type="entry name" value="MRP-L28"/>
    <property type="match status" value="1"/>
</dbReference>
<proteinExistence type="inferred from homology"/>
<dbReference type="VEuPathDB" id="FungiDB:GW608_K06215"/>